<organism evidence="2 3">
    <name type="scientific">Mesorhabditis spiculigera</name>
    <dbReference type="NCBI Taxonomy" id="96644"/>
    <lineage>
        <taxon>Eukaryota</taxon>
        <taxon>Metazoa</taxon>
        <taxon>Ecdysozoa</taxon>
        <taxon>Nematoda</taxon>
        <taxon>Chromadorea</taxon>
        <taxon>Rhabditida</taxon>
        <taxon>Rhabditina</taxon>
        <taxon>Rhabditomorpha</taxon>
        <taxon>Rhabditoidea</taxon>
        <taxon>Rhabditidae</taxon>
        <taxon>Mesorhabditinae</taxon>
        <taxon>Mesorhabditis</taxon>
    </lineage>
</organism>
<gene>
    <name evidence="2" type="ORF">MSPICULIGERA_LOCUS18050</name>
    <name evidence="1" type="ORF">MSPICULIGERA_LOCUS4327</name>
</gene>
<reference evidence="2" key="1">
    <citation type="submission" date="2023-06" db="EMBL/GenBank/DDBJ databases">
        <authorList>
            <person name="Delattre M."/>
        </authorList>
    </citation>
    <scope>NUCLEOTIDE SEQUENCE</scope>
    <source>
        <strain evidence="2">AF72</strain>
    </source>
</reference>
<name>A0AA36GBY1_9BILA</name>
<comment type="caution">
    <text evidence="2">The sequence shown here is derived from an EMBL/GenBank/DDBJ whole genome shotgun (WGS) entry which is preliminary data.</text>
</comment>
<evidence type="ECO:0000313" key="3">
    <source>
        <dbReference type="Proteomes" id="UP001177023"/>
    </source>
</evidence>
<feature type="non-terminal residue" evidence="2">
    <location>
        <position position="1"/>
    </location>
</feature>
<protein>
    <submittedName>
        <fullName evidence="2">Uncharacterized protein</fullName>
    </submittedName>
</protein>
<sequence length="83" mass="9779">MGPGPLRLPKTPLAIQRPYLRTMRPQLAFCLLFYCLLLWSCQARPRLPDLIQGFSSKYNRHCFFTALNCLYPRMVDSKRSWLT</sequence>
<dbReference type="EMBL" id="CATQJA010002657">
    <property type="protein sequence ID" value="CAJ0579845.1"/>
    <property type="molecule type" value="Genomic_DNA"/>
</dbReference>
<dbReference type="Proteomes" id="UP001177023">
    <property type="component" value="Unassembled WGS sequence"/>
</dbReference>
<evidence type="ECO:0000313" key="2">
    <source>
        <dbReference type="EMBL" id="CAJ0579845.1"/>
    </source>
</evidence>
<proteinExistence type="predicted"/>
<dbReference type="EMBL" id="CATQJA010001091">
    <property type="protein sequence ID" value="CAJ0565696.1"/>
    <property type="molecule type" value="Genomic_DNA"/>
</dbReference>
<accession>A0AA36GBY1</accession>
<keyword evidence="3" id="KW-1185">Reference proteome</keyword>
<dbReference type="AlphaFoldDB" id="A0AA36GBY1"/>
<evidence type="ECO:0000313" key="1">
    <source>
        <dbReference type="EMBL" id="CAJ0565696.1"/>
    </source>
</evidence>